<proteinExistence type="predicted"/>
<sequence length="274" mass="31150">MVAVPQFLISAMQQEKAFTATPPELAILYKQSRQFLTQYQGSIDDETWFGLLQQHFYLSLLSSHDNDASLMLGRITDRFGEKTGRVALMKSQYIEATEGPQAAIKYLQSRPDNDLLLEITEIIPTDNELWAELGEAYFSSGQFLQAIHAYQDVILLTPHAYNVFARIAEIYHTLVVRNPNYNFVDKLEYLRLSVQHFLRAVELCPVYVRGWAGVQIVSQKVLTLSESASKLQADDKKKYTELAEFAERKLLYIVSEKKATPENLAAANAILGEY</sequence>
<gene>
    <name evidence="1" type="ORF">D0Z00_002874</name>
</gene>
<organism evidence="1 2">
    <name type="scientific">Geotrichum galactomycetum</name>
    <dbReference type="NCBI Taxonomy" id="27317"/>
    <lineage>
        <taxon>Eukaryota</taxon>
        <taxon>Fungi</taxon>
        <taxon>Dikarya</taxon>
        <taxon>Ascomycota</taxon>
        <taxon>Saccharomycotina</taxon>
        <taxon>Dipodascomycetes</taxon>
        <taxon>Dipodascales</taxon>
        <taxon>Dipodascaceae</taxon>
        <taxon>Geotrichum</taxon>
    </lineage>
</organism>
<keyword evidence="2" id="KW-1185">Reference proteome</keyword>
<reference evidence="1 2" key="1">
    <citation type="journal article" date="2020" name="Front. Microbiol.">
        <title>Phenotypic and Genetic Characterization of the Cheese Ripening Yeast Geotrichum candidum.</title>
        <authorList>
            <person name="Perkins V."/>
            <person name="Vignola S."/>
            <person name="Lessard M.H."/>
            <person name="Plante P.L."/>
            <person name="Corbeil J."/>
            <person name="Dugat-Bony E."/>
            <person name="Frenette M."/>
            <person name="Labrie S."/>
        </authorList>
    </citation>
    <scope>NUCLEOTIDE SEQUENCE [LARGE SCALE GENOMIC DNA]</scope>
    <source>
        <strain evidence="1 2">LMA-1147</strain>
    </source>
</reference>
<accession>A0ACB6V2T6</accession>
<dbReference type="EMBL" id="QVQA01000099">
    <property type="protein sequence ID" value="KAF5096129.1"/>
    <property type="molecule type" value="Genomic_DNA"/>
</dbReference>
<evidence type="ECO:0000313" key="2">
    <source>
        <dbReference type="Proteomes" id="UP000744676"/>
    </source>
</evidence>
<name>A0ACB6V2T6_9ASCO</name>
<comment type="caution">
    <text evidence="1">The sequence shown here is derived from an EMBL/GenBank/DDBJ whole genome shotgun (WGS) entry which is preliminary data.</text>
</comment>
<protein>
    <submittedName>
        <fullName evidence="1">Uncharacterized protein</fullName>
    </submittedName>
</protein>
<dbReference type="Proteomes" id="UP000744676">
    <property type="component" value="Unassembled WGS sequence"/>
</dbReference>
<evidence type="ECO:0000313" key="1">
    <source>
        <dbReference type="EMBL" id="KAF5096129.1"/>
    </source>
</evidence>